<dbReference type="AlphaFoldDB" id="A0A5C3LU77"/>
<name>A0A5C3LU77_9AGAR</name>
<dbReference type="Proteomes" id="UP000308652">
    <property type="component" value="Unassembled WGS sequence"/>
</dbReference>
<evidence type="ECO:0000313" key="1">
    <source>
        <dbReference type="EMBL" id="TFK35943.1"/>
    </source>
</evidence>
<evidence type="ECO:0000313" key="2">
    <source>
        <dbReference type="Proteomes" id="UP000308652"/>
    </source>
</evidence>
<accession>A0A5C3LU77</accession>
<protein>
    <submittedName>
        <fullName evidence="1">Uncharacterized protein</fullName>
    </submittedName>
</protein>
<keyword evidence="2" id="KW-1185">Reference proteome</keyword>
<organism evidence="1 2">
    <name type="scientific">Crucibulum laeve</name>
    <dbReference type="NCBI Taxonomy" id="68775"/>
    <lineage>
        <taxon>Eukaryota</taxon>
        <taxon>Fungi</taxon>
        <taxon>Dikarya</taxon>
        <taxon>Basidiomycota</taxon>
        <taxon>Agaricomycotina</taxon>
        <taxon>Agaricomycetes</taxon>
        <taxon>Agaricomycetidae</taxon>
        <taxon>Agaricales</taxon>
        <taxon>Agaricineae</taxon>
        <taxon>Nidulariaceae</taxon>
        <taxon>Crucibulum</taxon>
    </lineage>
</organism>
<dbReference type="EMBL" id="ML213617">
    <property type="protein sequence ID" value="TFK35943.1"/>
    <property type="molecule type" value="Genomic_DNA"/>
</dbReference>
<gene>
    <name evidence="1" type="ORF">BDQ12DRAFT_668112</name>
</gene>
<reference evidence="1 2" key="1">
    <citation type="journal article" date="2019" name="Nat. Ecol. Evol.">
        <title>Megaphylogeny resolves global patterns of mushroom evolution.</title>
        <authorList>
            <person name="Varga T."/>
            <person name="Krizsan K."/>
            <person name="Foldi C."/>
            <person name="Dima B."/>
            <person name="Sanchez-Garcia M."/>
            <person name="Sanchez-Ramirez S."/>
            <person name="Szollosi G.J."/>
            <person name="Szarkandi J.G."/>
            <person name="Papp V."/>
            <person name="Albert L."/>
            <person name="Andreopoulos W."/>
            <person name="Angelini C."/>
            <person name="Antonin V."/>
            <person name="Barry K.W."/>
            <person name="Bougher N.L."/>
            <person name="Buchanan P."/>
            <person name="Buyck B."/>
            <person name="Bense V."/>
            <person name="Catcheside P."/>
            <person name="Chovatia M."/>
            <person name="Cooper J."/>
            <person name="Damon W."/>
            <person name="Desjardin D."/>
            <person name="Finy P."/>
            <person name="Geml J."/>
            <person name="Haridas S."/>
            <person name="Hughes K."/>
            <person name="Justo A."/>
            <person name="Karasinski D."/>
            <person name="Kautmanova I."/>
            <person name="Kiss B."/>
            <person name="Kocsube S."/>
            <person name="Kotiranta H."/>
            <person name="LaButti K.M."/>
            <person name="Lechner B.E."/>
            <person name="Liimatainen K."/>
            <person name="Lipzen A."/>
            <person name="Lukacs Z."/>
            <person name="Mihaltcheva S."/>
            <person name="Morgado L.N."/>
            <person name="Niskanen T."/>
            <person name="Noordeloos M.E."/>
            <person name="Ohm R.A."/>
            <person name="Ortiz-Santana B."/>
            <person name="Ovrebo C."/>
            <person name="Racz N."/>
            <person name="Riley R."/>
            <person name="Savchenko A."/>
            <person name="Shiryaev A."/>
            <person name="Soop K."/>
            <person name="Spirin V."/>
            <person name="Szebenyi C."/>
            <person name="Tomsovsky M."/>
            <person name="Tulloss R.E."/>
            <person name="Uehling J."/>
            <person name="Grigoriev I.V."/>
            <person name="Vagvolgyi C."/>
            <person name="Papp T."/>
            <person name="Martin F.M."/>
            <person name="Miettinen O."/>
            <person name="Hibbett D.S."/>
            <person name="Nagy L.G."/>
        </authorList>
    </citation>
    <scope>NUCLEOTIDE SEQUENCE [LARGE SCALE GENOMIC DNA]</scope>
    <source>
        <strain evidence="1 2">CBS 166.37</strain>
    </source>
</reference>
<proteinExistence type="predicted"/>
<sequence length="174" mass="20183">MGHGCRVTVTGDEPSGYLFLFFLHYKIIDLCYGQEELRLKLRWDEMMCKLQVYMRNESMTKAGDLSVNNVELVDNGGVDCHTFAHLSAKLQRVLEAGVEQYKIRAACRTVYGIRPYKYGTIRLRFEYIAYERHPDSTATLLSVYGRNFTVKYCSKPYRSHTVEVLLKCSTVWLL</sequence>